<protein>
    <submittedName>
        <fullName evidence="1">DUF695 domain-containing protein</fullName>
    </submittedName>
</protein>
<proteinExistence type="predicted"/>
<accession>A0A3P1WZR1</accession>
<reference evidence="1 2" key="1">
    <citation type="submission" date="2018-11" db="EMBL/GenBank/DDBJ databases">
        <title>Genomes From Bacteria Associated with the Canine Oral Cavity: a Test Case for Automated Genome-Based Taxonomic Assignment.</title>
        <authorList>
            <person name="Coil D.A."/>
            <person name="Jospin G."/>
            <person name="Darling A.E."/>
            <person name="Wallis C."/>
            <person name="Davis I.J."/>
            <person name="Harris S."/>
            <person name="Eisen J.A."/>
            <person name="Holcombe L.J."/>
            <person name="O'Flynn C."/>
        </authorList>
    </citation>
    <scope>NUCLEOTIDE SEQUENCE [LARGE SCALE GENOMIC DNA]</scope>
    <source>
        <strain evidence="1 2">OH2822_COT-296</strain>
    </source>
</reference>
<dbReference type="AlphaFoldDB" id="A0A3P1WZR1"/>
<sequence>MRRWSCCRSMVGEILSVPGCRLSPMAHNSSRISHPDSVQQFWTWWEEHRIEVARAVATGEQVERIAEELTTRLDQVDERLAWEVGAGDGGSAMVLVISAEGDPALRALARRVVLAAPPADAQWCYADLKAPKSGGVLSFAGHDLDLDDARVAVEQDPTKVHLEVWHPVFTQVDEDTRLRLAFLMLDTVVGEERIELWVGAVEAAEEEPEDAVPLAEVQRAIDDLRASFLAEGGEPCWTLLQGEGPNGPLVARVQFPVHSLVNPLWETHVAIERRYPDDSGTGFPGEEDHELNGRIEDEIMASCGRDGDLRAVETGGGRVLWHCFADPTTGLAARLQDIAHRHGAQVTIEHDPAWETIDHLG</sequence>
<dbReference type="Proteomes" id="UP000280935">
    <property type="component" value="Unassembled WGS sequence"/>
</dbReference>
<gene>
    <name evidence="1" type="ORF">EII35_02345</name>
</gene>
<organism evidence="1 2">
    <name type="scientific">Arachnia propionica</name>
    <dbReference type="NCBI Taxonomy" id="1750"/>
    <lineage>
        <taxon>Bacteria</taxon>
        <taxon>Bacillati</taxon>
        <taxon>Actinomycetota</taxon>
        <taxon>Actinomycetes</taxon>
        <taxon>Propionibacteriales</taxon>
        <taxon>Propionibacteriaceae</taxon>
        <taxon>Arachnia</taxon>
    </lineage>
</organism>
<name>A0A3P1WZR1_9ACTN</name>
<dbReference type="EMBL" id="RQYT01000003">
    <property type="protein sequence ID" value="RRD50910.1"/>
    <property type="molecule type" value="Genomic_DNA"/>
</dbReference>
<comment type="caution">
    <text evidence="1">The sequence shown here is derived from an EMBL/GenBank/DDBJ whole genome shotgun (WGS) entry which is preliminary data.</text>
</comment>
<evidence type="ECO:0000313" key="1">
    <source>
        <dbReference type="EMBL" id="RRD50910.1"/>
    </source>
</evidence>
<dbReference type="OrthoDB" id="3828153at2"/>
<evidence type="ECO:0000313" key="2">
    <source>
        <dbReference type="Proteomes" id="UP000280935"/>
    </source>
</evidence>